<gene>
    <name evidence="1" type="ORF">EcWSU1_02995</name>
</gene>
<dbReference type="eggNOG" id="ENOG5033WBU">
    <property type="taxonomic scope" value="Bacteria"/>
</dbReference>
<reference evidence="1 2" key="1">
    <citation type="journal article" date="2011" name="Stand. Genomic Sci.">
        <title>Complete genome of the onion pathogen Enterobacter cloacae EcWSU1.</title>
        <authorList>
            <person name="Humann J.L."/>
            <person name="Wildung M."/>
            <person name="Cheng C.H."/>
            <person name="Lee T."/>
            <person name="Stewart J.E."/>
            <person name="Drew J.C."/>
            <person name="Triplett E.W."/>
            <person name="Main D."/>
            <person name="Schroeder B.K."/>
        </authorList>
    </citation>
    <scope>NUCLEOTIDE SEQUENCE [LARGE SCALE GENOMIC DNA]</scope>
    <source>
        <strain evidence="1 2">EcWSU1</strain>
    </source>
</reference>
<dbReference type="EMBL" id="CP002886">
    <property type="protein sequence ID" value="AEW74423.1"/>
    <property type="molecule type" value="Genomic_DNA"/>
</dbReference>
<name>G8LIY2_9ENTR</name>
<sequence length="159" mass="18009">MHMRAKIMYFSLAVALVIVFLFLFKRHEVPAALVCSAKNHLVLNTQKTGMHIEGEVLLVFRISSAEEGVLSQVGVINVNGKSYAINRSTMLKFLGNDSDGYIRTQRVSVIKNDNDDLPDEITGLIMSKQHNFYYKIMHIAHNVYGIRDLRRTLLVCRAA</sequence>
<accession>G8LIY2</accession>
<dbReference type="AlphaFoldDB" id="G8LIY2"/>
<evidence type="ECO:0000313" key="1">
    <source>
        <dbReference type="EMBL" id="AEW74423.1"/>
    </source>
</evidence>
<proteinExistence type="predicted"/>
<organism evidence="1 2">
    <name type="scientific">Enterobacter ludwigii</name>
    <dbReference type="NCBI Taxonomy" id="299767"/>
    <lineage>
        <taxon>Bacteria</taxon>
        <taxon>Pseudomonadati</taxon>
        <taxon>Pseudomonadota</taxon>
        <taxon>Gammaproteobacteria</taxon>
        <taxon>Enterobacterales</taxon>
        <taxon>Enterobacteriaceae</taxon>
        <taxon>Enterobacter</taxon>
        <taxon>Enterobacter cloacae complex</taxon>
    </lineage>
</organism>
<dbReference type="KEGG" id="eec:EcWSU1_02995"/>
<protein>
    <submittedName>
        <fullName evidence="1">Uncharacterized protein</fullName>
    </submittedName>
</protein>
<dbReference type="HOGENOM" id="CLU_137274_0_0_6"/>
<evidence type="ECO:0000313" key="2">
    <source>
        <dbReference type="Proteomes" id="UP000007838"/>
    </source>
</evidence>
<dbReference type="Proteomes" id="UP000007838">
    <property type="component" value="Chromosome"/>
</dbReference>